<proteinExistence type="inferred from homology"/>
<keyword evidence="6" id="KW-0472">Membrane</keyword>
<accession>A0ABV2LSH3</accession>
<dbReference type="Proteomes" id="UP001549146">
    <property type="component" value="Unassembled WGS sequence"/>
</dbReference>
<comment type="similarity">
    <text evidence="2">Belongs to the outer membrane factor (OMF) (TC 1.B.17) family.</text>
</comment>
<dbReference type="PANTHER" id="PTHR30026">
    <property type="entry name" value="OUTER MEMBRANE PROTEIN TOLC"/>
    <property type="match status" value="1"/>
</dbReference>
<feature type="coiled-coil region" evidence="8">
    <location>
        <begin position="148"/>
        <end position="199"/>
    </location>
</feature>
<dbReference type="Gene3D" id="1.20.1600.10">
    <property type="entry name" value="Outer membrane efflux proteins (OEP)"/>
    <property type="match status" value="1"/>
</dbReference>
<keyword evidence="8" id="KW-0175">Coiled coil</keyword>
<keyword evidence="4" id="KW-1134">Transmembrane beta strand</keyword>
<evidence type="ECO:0000256" key="2">
    <source>
        <dbReference type="ARBA" id="ARBA00007613"/>
    </source>
</evidence>
<evidence type="ECO:0000256" key="4">
    <source>
        <dbReference type="ARBA" id="ARBA00022452"/>
    </source>
</evidence>
<evidence type="ECO:0000313" key="9">
    <source>
        <dbReference type="EMBL" id="MET3731517.1"/>
    </source>
</evidence>
<sequence>MRYFVIIIGFVFFQTSQAQKLWTLEEIVTYATENNLTVLQNKINENLIANDLQYANNQWLPNVGGYIDNKFTLGTNHPAINKGYQQYSNSLGINSSITIYNGGLLDLNIEKAALNVNSSKLQTEAIINDISLMVVNYYLNIMLNRELLEIAEGNLAVSEQQLDRSQKLFNAGSIARADLVQSEATVAQEKKNVADAKIEVERSIFNLSMLLQLADYRDFDVELIQIPDNIELGLYDLNQVLQTAYAQQPAVKKAEVDLEMAEKDIEIAKTGFKPTITGSYNFGTSYADYFNKGLETDAWLSQWHDNLTNVFGISVNVPIFEKFNNKLNVEKAKIGQSLAQNSVEQQKQTIRENVQEAYFNANSSYQAYQAAKESVRSSELSADFAQKSFDAGVLNIYDLNTARNNLLIAKSQMAQAKYNFVFRMKVLDFYAGIPLTQGLR</sequence>
<dbReference type="EMBL" id="JBEPMO010000004">
    <property type="protein sequence ID" value="MET3731517.1"/>
    <property type="molecule type" value="Genomic_DNA"/>
</dbReference>
<dbReference type="InterPro" id="IPR003423">
    <property type="entry name" value="OMP_efflux"/>
</dbReference>
<evidence type="ECO:0000256" key="8">
    <source>
        <dbReference type="SAM" id="Coils"/>
    </source>
</evidence>
<evidence type="ECO:0000313" key="10">
    <source>
        <dbReference type="Proteomes" id="UP001549146"/>
    </source>
</evidence>
<evidence type="ECO:0000256" key="3">
    <source>
        <dbReference type="ARBA" id="ARBA00022448"/>
    </source>
</evidence>
<dbReference type="Pfam" id="PF02321">
    <property type="entry name" value="OEP"/>
    <property type="match status" value="2"/>
</dbReference>
<keyword evidence="7" id="KW-0998">Cell outer membrane</keyword>
<keyword evidence="5" id="KW-0812">Transmembrane</keyword>
<keyword evidence="10" id="KW-1185">Reference proteome</keyword>
<evidence type="ECO:0000256" key="1">
    <source>
        <dbReference type="ARBA" id="ARBA00004442"/>
    </source>
</evidence>
<evidence type="ECO:0000256" key="6">
    <source>
        <dbReference type="ARBA" id="ARBA00023136"/>
    </source>
</evidence>
<dbReference type="SUPFAM" id="SSF56954">
    <property type="entry name" value="Outer membrane efflux proteins (OEP)"/>
    <property type="match status" value="1"/>
</dbReference>
<comment type="subcellular location">
    <subcellularLocation>
        <location evidence="1">Cell outer membrane</location>
    </subcellularLocation>
</comment>
<evidence type="ECO:0000256" key="5">
    <source>
        <dbReference type="ARBA" id="ARBA00022692"/>
    </source>
</evidence>
<gene>
    <name evidence="9" type="ORF">ABID46_001086</name>
</gene>
<name>A0ABV2LSH3_9FLAO</name>
<protein>
    <submittedName>
        <fullName evidence="9">Outer membrane protein</fullName>
    </submittedName>
</protein>
<comment type="caution">
    <text evidence="9">The sequence shown here is derived from an EMBL/GenBank/DDBJ whole genome shotgun (WGS) entry which is preliminary data.</text>
</comment>
<evidence type="ECO:0000256" key="7">
    <source>
        <dbReference type="ARBA" id="ARBA00023237"/>
    </source>
</evidence>
<reference evidence="9 10" key="1">
    <citation type="submission" date="2024-06" db="EMBL/GenBank/DDBJ databases">
        <title>Genomic Encyclopedia of Type Strains, Phase IV (KMG-IV): sequencing the most valuable type-strain genomes for metagenomic binning, comparative biology and taxonomic classification.</title>
        <authorList>
            <person name="Goeker M."/>
        </authorList>
    </citation>
    <scope>NUCLEOTIDE SEQUENCE [LARGE SCALE GENOMIC DNA]</scope>
    <source>
        <strain evidence="9 10">DSM 29388</strain>
    </source>
</reference>
<organism evidence="9 10">
    <name type="scientific">Moheibacter stercoris</name>
    <dbReference type="NCBI Taxonomy" id="1628251"/>
    <lineage>
        <taxon>Bacteria</taxon>
        <taxon>Pseudomonadati</taxon>
        <taxon>Bacteroidota</taxon>
        <taxon>Flavobacteriia</taxon>
        <taxon>Flavobacteriales</taxon>
        <taxon>Weeksellaceae</taxon>
        <taxon>Moheibacter</taxon>
    </lineage>
</organism>
<dbReference type="RefSeq" id="WP_354507853.1">
    <property type="nucleotide sequence ID" value="NZ_JBEPMO010000004.1"/>
</dbReference>
<keyword evidence="3" id="KW-0813">Transport</keyword>
<dbReference type="InterPro" id="IPR051906">
    <property type="entry name" value="TolC-like"/>
</dbReference>
<dbReference type="PANTHER" id="PTHR30026:SF20">
    <property type="entry name" value="OUTER MEMBRANE PROTEIN TOLC"/>
    <property type="match status" value="1"/>
</dbReference>